<evidence type="ECO:0000313" key="7">
    <source>
        <dbReference type="Proteomes" id="UP000274786"/>
    </source>
</evidence>
<dbReference type="RefSeq" id="WP_121042535.1">
    <property type="nucleotide sequence ID" value="NZ_RCDC01000006.1"/>
</dbReference>
<comment type="similarity">
    <text evidence="1">Belongs to the ABC transporter superfamily.</text>
</comment>
<dbReference type="InterPro" id="IPR050683">
    <property type="entry name" value="Bact_Polysacc_Export_ATP-bd"/>
</dbReference>
<proteinExistence type="inferred from homology"/>
<dbReference type="InterPro" id="IPR017871">
    <property type="entry name" value="ABC_transporter-like_CS"/>
</dbReference>
<name>A0A498C9M5_9GAMM</name>
<dbReference type="PANTHER" id="PTHR46743:SF2">
    <property type="entry name" value="TEICHOIC ACIDS EXPORT ATP-BINDING PROTEIN TAGH"/>
    <property type="match status" value="1"/>
</dbReference>
<dbReference type="OrthoDB" id="9778870at2"/>
<dbReference type="CDD" id="cd03220">
    <property type="entry name" value="ABC_KpsT_Wzt"/>
    <property type="match status" value="1"/>
</dbReference>
<dbReference type="InterPro" id="IPR027417">
    <property type="entry name" value="P-loop_NTPase"/>
</dbReference>
<dbReference type="InterPro" id="IPR015860">
    <property type="entry name" value="ABC_transpr_TagH-like"/>
</dbReference>
<evidence type="ECO:0000256" key="4">
    <source>
        <dbReference type="ARBA" id="ARBA00022840"/>
    </source>
</evidence>
<evidence type="ECO:0000313" key="6">
    <source>
        <dbReference type="EMBL" id="RLK51899.1"/>
    </source>
</evidence>
<dbReference type="GO" id="GO:0140359">
    <property type="term" value="F:ABC-type transporter activity"/>
    <property type="evidence" value="ECO:0007669"/>
    <property type="project" value="InterPro"/>
</dbReference>
<organism evidence="6 7">
    <name type="scientific">Stenotrophomonas rhizophila</name>
    <dbReference type="NCBI Taxonomy" id="216778"/>
    <lineage>
        <taxon>Bacteria</taxon>
        <taxon>Pseudomonadati</taxon>
        <taxon>Pseudomonadota</taxon>
        <taxon>Gammaproteobacteria</taxon>
        <taxon>Lysobacterales</taxon>
        <taxon>Lysobacteraceae</taxon>
        <taxon>Stenotrophomonas</taxon>
    </lineage>
</organism>
<gene>
    <name evidence="6" type="ORF">BCL79_3042</name>
</gene>
<comment type="caution">
    <text evidence="6">The sequence shown here is derived from an EMBL/GenBank/DDBJ whole genome shotgun (WGS) entry which is preliminary data.</text>
</comment>
<feature type="domain" description="ABC transporter" evidence="5">
    <location>
        <begin position="24"/>
        <end position="251"/>
    </location>
</feature>
<keyword evidence="2" id="KW-0813">Transport</keyword>
<protein>
    <submittedName>
        <fullName evidence="6">ABC-2 type transport system ATP-binding protein/lipopolysaccharide transport system ATP-binding protein</fullName>
    </submittedName>
</protein>
<dbReference type="Pfam" id="PF00005">
    <property type="entry name" value="ABC_tran"/>
    <property type="match status" value="1"/>
</dbReference>
<dbReference type="PROSITE" id="PS00211">
    <property type="entry name" value="ABC_TRANSPORTER_1"/>
    <property type="match status" value="1"/>
</dbReference>
<reference evidence="6 7" key="1">
    <citation type="submission" date="2018-10" db="EMBL/GenBank/DDBJ databases">
        <title>Comparative analysis of microorganisms from saline springs in Andes Mountain Range, Colombia.</title>
        <authorList>
            <person name="Rubin E."/>
        </authorList>
    </citation>
    <scope>NUCLEOTIDE SEQUENCE [LARGE SCALE GENOMIC DNA]</scope>
    <source>
        <strain evidence="6 7">USBA GBX 843</strain>
    </source>
</reference>
<sequence>MTAKLNFENVTLRYPIYNSHSLSLRRKMMGIATGGRLQAGSGQITQVTALDNVSFSLKQGDAIGIVGHNGAGKSTLLRTMAGIYTPLEGRIERVGRVATMLEVGAGMDPELSGYENIRRMGLMLGLTLKEINARIPEIEEFTDLGDFLQLAVRTYSAGMAMRLMFAVATCTTPDILLVDEVFDVGDEAFKERASARMHNFIKSSQIFCLASHSMDTIAEYCNRVFVLNHGTLREIPVSQLTTEGYGIESQAG</sequence>
<dbReference type="GO" id="GO:0016020">
    <property type="term" value="C:membrane"/>
    <property type="evidence" value="ECO:0007669"/>
    <property type="project" value="InterPro"/>
</dbReference>
<dbReference type="Proteomes" id="UP000274786">
    <property type="component" value="Unassembled WGS sequence"/>
</dbReference>
<dbReference type="GO" id="GO:0005524">
    <property type="term" value="F:ATP binding"/>
    <property type="evidence" value="ECO:0007669"/>
    <property type="project" value="UniProtKB-KW"/>
</dbReference>
<evidence type="ECO:0000256" key="2">
    <source>
        <dbReference type="ARBA" id="ARBA00022448"/>
    </source>
</evidence>
<dbReference type="AlphaFoldDB" id="A0A498C9M5"/>
<dbReference type="Gene3D" id="3.40.50.300">
    <property type="entry name" value="P-loop containing nucleotide triphosphate hydrolases"/>
    <property type="match status" value="1"/>
</dbReference>
<evidence type="ECO:0000256" key="3">
    <source>
        <dbReference type="ARBA" id="ARBA00022741"/>
    </source>
</evidence>
<dbReference type="PROSITE" id="PS50893">
    <property type="entry name" value="ABC_TRANSPORTER_2"/>
    <property type="match status" value="1"/>
</dbReference>
<dbReference type="GO" id="GO:0016887">
    <property type="term" value="F:ATP hydrolysis activity"/>
    <property type="evidence" value="ECO:0007669"/>
    <property type="project" value="InterPro"/>
</dbReference>
<dbReference type="InterPro" id="IPR003439">
    <property type="entry name" value="ABC_transporter-like_ATP-bd"/>
</dbReference>
<accession>A0A498C9M5</accession>
<dbReference type="SUPFAM" id="SSF52540">
    <property type="entry name" value="P-loop containing nucleoside triphosphate hydrolases"/>
    <property type="match status" value="1"/>
</dbReference>
<dbReference type="SMART" id="SM00382">
    <property type="entry name" value="AAA"/>
    <property type="match status" value="1"/>
</dbReference>
<dbReference type="InterPro" id="IPR003593">
    <property type="entry name" value="AAA+_ATPase"/>
</dbReference>
<evidence type="ECO:0000259" key="5">
    <source>
        <dbReference type="PROSITE" id="PS50893"/>
    </source>
</evidence>
<dbReference type="PANTHER" id="PTHR46743">
    <property type="entry name" value="TEICHOIC ACIDS EXPORT ATP-BINDING PROTEIN TAGH"/>
    <property type="match status" value="1"/>
</dbReference>
<dbReference type="EMBL" id="RCDC01000006">
    <property type="protein sequence ID" value="RLK51899.1"/>
    <property type="molecule type" value="Genomic_DNA"/>
</dbReference>
<keyword evidence="3" id="KW-0547">Nucleotide-binding</keyword>
<evidence type="ECO:0000256" key="1">
    <source>
        <dbReference type="ARBA" id="ARBA00005417"/>
    </source>
</evidence>
<keyword evidence="4 6" id="KW-0067">ATP-binding</keyword>